<comment type="function">
    <text evidence="14">Catalyzes the oxidation of protoporphyrinogen IX to protoporphyrin IX.</text>
</comment>
<protein>
    <recommendedName>
        <fullName evidence="4 14">Protoporphyrinogen IX oxidase</fullName>
        <ecNumber evidence="14">1.3.99.-</ecNumber>
    </recommendedName>
</protein>
<comment type="cofactor">
    <cofactor evidence="14">
        <name>heme b</name>
        <dbReference type="ChEBI" id="CHEBI:60344"/>
    </cofactor>
    <text evidence="14">Binds 1 heme b (iron(II)-protoporphyrin IX) group per subunit.</text>
</comment>
<dbReference type="GO" id="GO:0006782">
    <property type="term" value="P:protoporphyrinogen IX biosynthetic process"/>
    <property type="evidence" value="ECO:0007669"/>
    <property type="project" value="UniProtKB-UniRule"/>
</dbReference>
<keyword evidence="17" id="KW-1185">Reference proteome</keyword>
<evidence type="ECO:0000256" key="6">
    <source>
        <dbReference type="ARBA" id="ARBA00022617"/>
    </source>
</evidence>
<dbReference type="EMBL" id="VDFU01000017">
    <property type="protein sequence ID" value="TNC48447.1"/>
    <property type="molecule type" value="Genomic_DNA"/>
</dbReference>
<evidence type="ECO:0000256" key="3">
    <source>
        <dbReference type="ARBA" id="ARBA00006501"/>
    </source>
</evidence>
<dbReference type="AlphaFoldDB" id="A0A5C4MWF1"/>
<accession>A0A5C4MWF1</accession>
<dbReference type="PANTHER" id="PTHR40255">
    <property type="entry name" value="UPF0093 MEMBRANE PROTEIN SLR1790"/>
    <property type="match status" value="1"/>
</dbReference>
<keyword evidence="9 15" id="KW-1133">Transmembrane helix</keyword>
<dbReference type="Proteomes" id="UP000305887">
    <property type="component" value="Unassembled WGS sequence"/>
</dbReference>
<comment type="caution">
    <text evidence="16">The sequence shown here is derived from an EMBL/GenBank/DDBJ whole genome shotgun (WGS) entry which is preliminary data.</text>
</comment>
<keyword evidence="7 15" id="KW-0812">Transmembrane</keyword>
<proteinExistence type="inferred from homology"/>
<keyword evidence="8 14" id="KW-0479">Metal-binding</keyword>
<keyword evidence="11 14" id="KW-0408">Iron</keyword>
<comment type="catalytic activity">
    <reaction evidence="13 14">
        <text>protoporphyrinogen IX + 3 A = protoporphyrin IX + 3 AH2</text>
        <dbReference type="Rhea" id="RHEA:62000"/>
        <dbReference type="ChEBI" id="CHEBI:13193"/>
        <dbReference type="ChEBI" id="CHEBI:17499"/>
        <dbReference type="ChEBI" id="CHEBI:57306"/>
        <dbReference type="ChEBI" id="CHEBI:57307"/>
    </reaction>
</comment>
<evidence type="ECO:0000256" key="2">
    <source>
        <dbReference type="ARBA" id="ARBA00005073"/>
    </source>
</evidence>
<dbReference type="OrthoDB" id="7570050at2"/>
<evidence type="ECO:0000256" key="12">
    <source>
        <dbReference type="ARBA" id="ARBA00023136"/>
    </source>
</evidence>
<evidence type="ECO:0000256" key="10">
    <source>
        <dbReference type="ARBA" id="ARBA00023002"/>
    </source>
</evidence>
<evidence type="ECO:0000256" key="13">
    <source>
        <dbReference type="ARBA" id="ARBA00048390"/>
    </source>
</evidence>
<feature type="transmembrane region" description="Helical" evidence="15">
    <location>
        <begin position="89"/>
        <end position="110"/>
    </location>
</feature>
<gene>
    <name evidence="16" type="ORF">FHG66_13930</name>
</gene>
<feature type="transmembrane region" description="Helical" evidence="15">
    <location>
        <begin position="12"/>
        <end position="34"/>
    </location>
</feature>
<evidence type="ECO:0000256" key="15">
    <source>
        <dbReference type="SAM" id="Phobius"/>
    </source>
</evidence>
<feature type="transmembrane region" description="Helical" evidence="15">
    <location>
        <begin position="54"/>
        <end position="77"/>
    </location>
</feature>
<comment type="subcellular location">
    <subcellularLocation>
        <location evidence="1">Cell membrane</location>
        <topology evidence="1">Multi-pass membrane protein</topology>
    </subcellularLocation>
</comment>
<dbReference type="EC" id="1.3.99.-" evidence="14"/>
<dbReference type="PIRSF" id="PIRSF004638">
    <property type="entry name" value="UCP004638"/>
    <property type="match status" value="1"/>
</dbReference>
<dbReference type="InterPro" id="IPR005265">
    <property type="entry name" value="HemJ-like"/>
</dbReference>
<evidence type="ECO:0000256" key="1">
    <source>
        <dbReference type="ARBA" id="ARBA00004651"/>
    </source>
</evidence>
<dbReference type="PANTHER" id="PTHR40255:SF1">
    <property type="entry name" value="PROTOPORPHYRINOGEN IX OXIDASE"/>
    <property type="match status" value="1"/>
</dbReference>
<reference evidence="16 17" key="1">
    <citation type="submission" date="2019-06" db="EMBL/GenBank/DDBJ databases">
        <title>YIM 131921 draft genome.</title>
        <authorList>
            <person name="Jiang L."/>
        </authorList>
    </citation>
    <scope>NUCLEOTIDE SEQUENCE [LARGE SCALE GENOMIC DNA]</scope>
    <source>
        <strain evidence="16 17">YIM 131921</strain>
    </source>
</reference>
<evidence type="ECO:0000256" key="11">
    <source>
        <dbReference type="ARBA" id="ARBA00023004"/>
    </source>
</evidence>
<evidence type="ECO:0000256" key="9">
    <source>
        <dbReference type="ARBA" id="ARBA00022989"/>
    </source>
</evidence>
<evidence type="ECO:0000313" key="16">
    <source>
        <dbReference type="EMBL" id="TNC48447.1"/>
    </source>
</evidence>
<comment type="similarity">
    <text evidence="3 14">Belongs to the HemJ family.</text>
</comment>
<keyword evidence="10" id="KW-0560">Oxidoreductase</keyword>
<keyword evidence="12 14" id="KW-0472">Membrane</keyword>
<keyword evidence="6 14" id="KW-0349">Heme</keyword>
<dbReference type="Pfam" id="PF03653">
    <property type="entry name" value="UPF0093"/>
    <property type="match status" value="1"/>
</dbReference>
<dbReference type="GO" id="GO:0046872">
    <property type="term" value="F:metal ion binding"/>
    <property type="evidence" value="ECO:0007669"/>
    <property type="project" value="UniProtKB-UniRule"/>
</dbReference>
<comment type="pathway">
    <text evidence="2 14">Porphyrin-containing compound metabolism; protoporphyrin-IX biosynthesis; protoporphyrin-IX from protoporphyrinogen-IX: step 1/1.</text>
</comment>
<evidence type="ECO:0000256" key="7">
    <source>
        <dbReference type="ARBA" id="ARBA00022692"/>
    </source>
</evidence>
<evidence type="ECO:0000256" key="4">
    <source>
        <dbReference type="ARBA" id="ARBA00017504"/>
    </source>
</evidence>
<dbReference type="RefSeq" id="WP_139077667.1">
    <property type="nucleotide sequence ID" value="NZ_VDFU01000017.1"/>
</dbReference>
<sequence>MSWLQTLVPHIKVFHIGFLCLWMAGLLALPRMLARHDPAIGQADFARIRHATHYGYVWVITPAAVLAIGSGTVLIFLREVYTGWMFAKLVLVAGLVVIHAWVGHTIVTVAETEGRHDPPGPFLPNLALVLASLGVLALVLSKPELGELPIPAWLSQPVGGELPFDVPSR</sequence>
<dbReference type="GO" id="GO:0005886">
    <property type="term" value="C:plasma membrane"/>
    <property type="evidence" value="ECO:0007669"/>
    <property type="project" value="UniProtKB-SubCell"/>
</dbReference>
<feature type="transmembrane region" description="Helical" evidence="15">
    <location>
        <begin position="122"/>
        <end position="140"/>
    </location>
</feature>
<evidence type="ECO:0000256" key="8">
    <source>
        <dbReference type="ARBA" id="ARBA00022723"/>
    </source>
</evidence>
<dbReference type="UniPathway" id="UPA00251">
    <property type="reaction ID" value="UER00324"/>
</dbReference>
<evidence type="ECO:0000256" key="14">
    <source>
        <dbReference type="PIRNR" id="PIRNR004638"/>
    </source>
</evidence>
<dbReference type="GO" id="GO:0070818">
    <property type="term" value="F:protoporphyrinogen oxidase activity"/>
    <property type="evidence" value="ECO:0007669"/>
    <property type="project" value="UniProtKB-UniRule"/>
</dbReference>
<organism evidence="16 17">
    <name type="scientific">Rubellimicrobium rubrum</name>
    <dbReference type="NCBI Taxonomy" id="2585369"/>
    <lineage>
        <taxon>Bacteria</taxon>
        <taxon>Pseudomonadati</taxon>
        <taxon>Pseudomonadota</taxon>
        <taxon>Alphaproteobacteria</taxon>
        <taxon>Rhodobacterales</taxon>
        <taxon>Roseobacteraceae</taxon>
        <taxon>Rubellimicrobium</taxon>
    </lineage>
</organism>
<keyword evidence="5 14" id="KW-1003">Cell membrane</keyword>
<evidence type="ECO:0000256" key="5">
    <source>
        <dbReference type="ARBA" id="ARBA00022475"/>
    </source>
</evidence>
<name>A0A5C4MWF1_9RHOB</name>
<evidence type="ECO:0000313" key="17">
    <source>
        <dbReference type="Proteomes" id="UP000305887"/>
    </source>
</evidence>